<dbReference type="AlphaFoldDB" id="A0A6N1WXW9"/>
<dbReference type="KEGG" id="aant:HUK68_02260"/>
<protein>
    <submittedName>
        <fullName evidence="1">Uncharacterized protein</fullName>
    </submittedName>
</protein>
<accession>A0A6N1WXW9</accession>
<evidence type="ECO:0000313" key="2">
    <source>
        <dbReference type="Proteomes" id="UP000509579"/>
    </source>
</evidence>
<evidence type="ECO:0000313" key="1">
    <source>
        <dbReference type="EMBL" id="QKV51817.1"/>
    </source>
</evidence>
<dbReference type="EMBL" id="CP054840">
    <property type="protein sequence ID" value="QKV51817.1"/>
    <property type="molecule type" value="Genomic_DNA"/>
</dbReference>
<dbReference type="Proteomes" id="UP000509579">
    <property type="component" value="Chromosome"/>
</dbReference>
<name>A0A6N1WXW9_9BURK</name>
<sequence>MDWRLRFTANCGGNGRFHHLIALFSTVAAKRCEASGGVTIICNEINDLDQWRIGVLGKTRCPISTYSIQCM</sequence>
<dbReference type="RefSeq" id="WP_175502747.1">
    <property type="nucleotide sequence ID" value="NZ_CP054840.1"/>
</dbReference>
<reference evidence="1 2" key="1">
    <citation type="submission" date="2020-06" db="EMBL/GenBank/DDBJ databases">
        <title>Acidovorax antarctica sp. nov., isolated from Corinth ice sheet soil, Antarctic Fields Peninsula.</title>
        <authorList>
            <person name="Xu Q."/>
            <person name="Peng F."/>
        </authorList>
    </citation>
    <scope>NUCLEOTIDE SEQUENCE [LARGE SCALE GENOMIC DNA]</scope>
    <source>
        <strain evidence="1 2">16-35-5</strain>
    </source>
</reference>
<organism evidence="1 2">
    <name type="scientific">Comamonas antarctica</name>
    <dbReference type="NCBI Taxonomy" id="2743470"/>
    <lineage>
        <taxon>Bacteria</taxon>
        <taxon>Pseudomonadati</taxon>
        <taxon>Pseudomonadota</taxon>
        <taxon>Betaproteobacteria</taxon>
        <taxon>Burkholderiales</taxon>
        <taxon>Comamonadaceae</taxon>
        <taxon>Comamonas</taxon>
    </lineage>
</organism>
<keyword evidence="2" id="KW-1185">Reference proteome</keyword>
<proteinExistence type="predicted"/>
<gene>
    <name evidence="1" type="ORF">HUK68_02260</name>
</gene>